<dbReference type="AlphaFoldDB" id="A0A0F9LUY4"/>
<dbReference type="PROSITE" id="PS50005">
    <property type="entry name" value="TPR"/>
    <property type="match status" value="1"/>
</dbReference>
<dbReference type="Gene3D" id="1.25.40.10">
    <property type="entry name" value="Tetratricopeptide repeat domain"/>
    <property type="match status" value="2"/>
</dbReference>
<evidence type="ECO:0000256" key="2">
    <source>
        <dbReference type="ARBA" id="ARBA00022490"/>
    </source>
</evidence>
<dbReference type="EMBL" id="LAZR01005557">
    <property type="protein sequence ID" value="KKM98954.1"/>
    <property type="molecule type" value="Genomic_DNA"/>
</dbReference>
<dbReference type="PANTHER" id="PTHR46630:SF1">
    <property type="entry name" value="TETRATRICOPEPTIDE REPEAT PROTEIN 29"/>
    <property type="match status" value="1"/>
</dbReference>
<keyword evidence="5" id="KW-0175">Coiled coil</keyword>
<sequence>MTINNVELTREELEKLLEHKLANIKDLDKNEKDSNYIKELSDVALIQLQLEEYSKSEENYLVCLTYFTKLDDKLGQAAVYGVLGTLNYKKNEFLKSIGFYEKAFGINKKMNQIQEQITCLKGIGNSYIKLHKWDDACNTLLNCSTLCSDNDDIYNLLDCLGNLIYIYEINEEWDIIFELYKKSLKVFKEIKDAKGVITSYFNLGIIEKKKDKLEEAVRYFKKGTNIAIESNYVESIIRGLSYVGEALFYLRRRREAKDQFLKALRIANKIKADNAIIQLNVLLKSLGLSNDELS</sequence>
<evidence type="ECO:0000256" key="5">
    <source>
        <dbReference type="SAM" id="Coils"/>
    </source>
</evidence>
<evidence type="ECO:0000313" key="6">
    <source>
        <dbReference type="EMBL" id="KKM98954.1"/>
    </source>
</evidence>
<gene>
    <name evidence="6" type="ORF">LCGC14_1152720</name>
</gene>
<dbReference type="Pfam" id="PF13424">
    <property type="entry name" value="TPR_12"/>
    <property type="match status" value="1"/>
</dbReference>
<dbReference type="InterPro" id="IPR011990">
    <property type="entry name" value="TPR-like_helical_dom_sf"/>
</dbReference>
<keyword evidence="3" id="KW-0677">Repeat</keyword>
<organism evidence="6">
    <name type="scientific">marine sediment metagenome</name>
    <dbReference type="NCBI Taxonomy" id="412755"/>
    <lineage>
        <taxon>unclassified sequences</taxon>
        <taxon>metagenomes</taxon>
        <taxon>ecological metagenomes</taxon>
    </lineage>
</organism>
<evidence type="ECO:0000256" key="4">
    <source>
        <dbReference type="ARBA" id="ARBA00022803"/>
    </source>
</evidence>
<dbReference type="SMART" id="SM00028">
    <property type="entry name" value="TPR"/>
    <property type="match status" value="5"/>
</dbReference>
<evidence type="ECO:0008006" key="7">
    <source>
        <dbReference type="Google" id="ProtNLM"/>
    </source>
</evidence>
<comment type="caution">
    <text evidence="6">The sequence shown here is derived from an EMBL/GenBank/DDBJ whole genome shotgun (WGS) entry which is preliminary data.</text>
</comment>
<name>A0A0F9LUY4_9ZZZZ</name>
<comment type="subcellular location">
    <subcellularLocation>
        <location evidence="1">Cytoplasm</location>
    </subcellularLocation>
</comment>
<keyword evidence="2" id="KW-0963">Cytoplasm</keyword>
<protein>
    <recommendedName>
        <fullName evidence="7">MalT-like TPR region domain-containing protein</fullName>
    </recommendedName>
</protein>
<evidence type="ECO:0000256" key="3">
    <source>
        <dbReference type="ARBA" id="ARBA00022737"/>
    </source>
</evidence>
<accession>A0A0F9LUY4</accession>
<dbReference type="GO" id="GO:0005737">
    <property type="term" value="C:cytoplasm"/>
    <property type="evidence" value="ECO:0007669"/>
    <property type="project" value="UniProtKB-SubCell"/>
</dbReference>
<dbReference type="SUPFAM" id="SSF48452">
    <property type="entry name" value="TPR-like"/>
    <property type="match status" value="2"/>
</dbReference>
<feature type="coiled-coil region" evidence="5">
    <location>
        <begin position="3"/>
        <end position="30"/>
    </location>
</feature>
<keyword evidence="4" id="KW-0802">TPR repeat</keyword>
<dbReference type="PANTHER" id="PTHR46630">
    <property type="entry name" value="TETRATRICOPEPTIDE REPEAT PROTEIN 29"/>
    <property type="match status" value="1"/>
</dbReference>
<reference evidence="6" key="1">
    <citation type="journal article" date="2015" name="Nature">
        <title>Complex archaea that bridge the gap between prokaryotes and eukaryotes.</title>
        <authorList>
            <person name="Spang A."/>
            <person name="Saw J.H."/>
            <person name="Jorgensen S.L."/>
            <person name="Zaremba-Niedzwiedzka K."/>
            <person name="Martijn J."/>
            <person name="Lind A.E."/>
            <person name="van Eijk R."/>
            <person name="Schleper C."/>
            <person name="Guy L."/>
            <person name="Ettema T.J."/>
        </authorList>
    </citation>
    <scope>NUCLEOTIDE SEQUENCE</scope>
</reference>
<dbReference type="InterPro" id="IPR051476">
    <property type="entry name" value="Bac_ResReg_Asp_Phosphatase"/>
</dbReference>
<dbReference type="InterPro" id="IPR019734">
    <property type="entry name" value="TPR_rpt"/>
</dbReference>
<proteinExistence type="predicted"/>
<evidence type="ECO:0000256" key="1">
    <source>
        <dbReference type="ARBA" id="ARBA00004496"/>
    </source>
</evidence>